<dbReference type="InterPro" id="IPR056808">
    <property type="entry name" value="HTH_AAA"/>
</dbReference>
<feature type="region of interest" description="Disordered" evidence="1">
    <location>
        <begin position="40"/>
        <end position="68"/>
    </location>
</feature>
<dbReference type="SUPFAM" id="SSF52540">
    <property type="entry name" value="P-loop containing nucleoside triphosphate hydrolases"/>
    <property type="match status" value="1"/>
</dbReference>
<feature type="domain" description="AAA protein C-terminal winged helix" evidence="2">
    <location>
        <begin position="400"/>
        <end position="519"/>
    </location>
</feature>
<feature type="compositionally biased region" description="Basic and acidic residues" evidence="1">
    <location>
        <begin position="56"/>
        <end position="68"/>
    </location>
</feature>
<dbReference type="Pfam" id="PF24913">
    <property type="entry name" value="WHD_AAA_fung"/>
    <property type="match status" value="1"/>
</dbReference>
<dbReference type="PANTHER" id="PTHR36168:SF1">
    <property type="entry name" value="ORC1-LIKE AAA ATPASE DOMAIN-CONTAINING PROTEIN"/>
    <property type="match status" value="1"/>
</dbReference>
<sequence length="567" mass="64420">MAHLRFLTGIRSTTGIYTIRNSGRARILATPFVQRRYQGLPIGPQLPGQQDEDADDQPKSSSKKDGKKEGFTWGPTLFKMFEAALTTFASVAILGAVGYGYTRYYKYMVLEKIENAFKPGDPVLDLAATSKQGTATGGTILLDEDKQREHWVLREEQDLIDSIVSGRTRGQYHLLVGEKGTGKSSMLIDAMAKINGEGCAMFDAHADPEIFRIRLGKALDFEYHEDNIGSLFSIRGPRDAGAILDIERAFNKLEKVAMARRERVGRPIILIFNSMHLLRDDDIGKDLLELIQQRAEQWAASNLATVIFNSDDYWIYERLKQYATRMNVIRILDLNKDKSIAALRNYRNRYRGENPDSSLLEQVYDKVGGRMSYLTRVAKSPDMMKTAEDICHMEKTWFLNQCWILGQGMDDDVMDQQKYASAAMVLAKALVDQEKEMEKTYDPDRGHILPEIPLHQAREIMTRADFIQSYDTINIFAIDSKAMVRADSVPMMNAFREVCAEEGFDQFLEDTLDRISAIESLGRTRELTIKDLWDKGKYRIKIEDARGRGTGGLTFEVEKPESDEDDD</sequence>
<protein>
    <recommendedName>
        <fullName evidence="2">AAA protein C-terminal winged helix domain-containing protein</fullName>
    </recommendedName>
</protein>
<keyword evidence="4" id="KW-1185">Reference proteome</keyword>
<dbReference type="InterPro" id="IPR027417">
    <property type="entry name" value="P-loop_NTPase"/>
</dbReference>
<evidence type="ECO:0000259" key="2">
    <source>
        <dbReference type="Pfam" id="PF24913"/>
    </source>
</evidence>
<dbReference type="OrthoDB" id="511599at2759"/>
<gene>
    <name evidence="3" type="ORF">M409DRAFT_17663</name>
</gene>
<evidence type="ECO:0000256" key="1">
    <source>
        <dbReference type="SAM" id="MobiDB-lite"/>
    </source>
</evidence>
<name>A0A6A6D1Y3_ZASCE</name>
<proteinExistence type="predicted"/>
<dbReference type="EMBL" id="ML993581">
    <property type="protein sequence ID" value="KAF2172430.1"/>
    <property type="molecule type" value="Genomic_DNA"/>
</dbReference>
<organism evidence="3 4">
    <name type="scientific">Zasmidium cellare ATCC 36951</name>
    <dbReference type="NCBI Taxonomy" id="1080233"/>
    <lineage>
        <taxon>Eukaryota</taxon>
        <taxon>Fungi</taxon>
        <taxon>Dikarya</taxon>
        <taxon>Ascomycota</taxon>
        <taxon>Pezizomycotina</taxon>
        <taxon>Dothideomycetes</taxon>
        <taxon>Dothideomycetidae</taxon>
        <taxon>Mycosphaerellales</taxon>
        <taxon>Mycosphaerellaceae</taxon>
        <taxon>Zasmidium</taxon>
    </lineage>
</organism>
<reference evidence="3" key="1">
    <citation type="journal article" date="2020" name="Stud. Mycol.">
        <title>101 Dothideomycetes genomes: a test case for predicting lifestyles and emergence of pathogens.</title>
        <authorList>
            <person name="Haridas S."/>
            <person name="Albert R."/>
            <person name="Binder M."/>
            <person name="Bloem J."/>
            <person name="Labutti K."/>
            <person name="Salamov A."/>
            <person name="Andreopoulos B."/>
            <person name="Baker S."/>
            <person name="Barry K."/>
            <person name="Bills G."/>
            <person name="Bluhm B."/>
            <person name="Cannon C."/>
            <person name="Castanera R."/>
            <person name="Culley D."/>
            <person name="Daum C."/>
            <person name="Ezra D."/>
            <person name="Gonzalez J."/>
            <person name="Henrissat B."/>
            <person name="Kuo A."/>
            <person name="Liang C."/>
            <person name="Lipzen A."/>
            <person name="Lutzoni F."/>
            <person name="Magnuson J."/>
            <person name="Mondo S."/>
            <person name="Nolan M."/>
            <person name="Ohm R."/>
            <person name="Pangilinan J."/>
            <person name="Park H.-J."/>
            <person name="Ramirez L."/>
            <person name="Alfaro M."/>
            <person name="Sun H."/>
            <person name="Tritt A."/>
            <person name="Yoshinaga Y."/>
            <person name="Zwiers L.-H."/>
            <person name="Turgeon B."/>
            <person name="Goodwin S."/>
            <person name="Spatafora J."/>
            <person name="Crous P."/>
            <person name="Grigoriev I."/>
        </authorList>
    </citation>
    <scope>NUCLEOTIDE SEQUENCE</scope>
    <source>
        <strain evidence="3">ATCC 36951</strain>
    </source>
</reference>
<dbReference type="RefSeq" id="XP_033673319.1">
    <property type="nucleotide sequence ID" value="XM_033804158.1"/>
</dbReference>
<evidence type="ECO:0000313" key="3">
    <source>
        <dbReference type="EMBL" id="KAF2172430.1"/>
    </source>
</evidence>
<dbReference type="PANTHER" id="PTHR36168">
    <property type="entry name" value="CHROMOSOME 1, WHOLE GENOME SHOTGUN SEQUENCE"/>
    <property type="match status" value="1"/>
</dbReference>
<dbReference type="AlphaFoldDB" id="A0A6A6D1Y3"/>
<dbReference type="Proteomes" id="UP000799537">
    <property type="component" value="Unassembled WGS sequence"/>
</dbReference>
<dbReference type="GeneID" id="54557430"/>
<evidence type="ECO:0000313" key="4">
    <source>
        <dbReference type="Proteomes" id="UP000799537"/>
    </source>
</evidence>
<accession>A0A6A6D1Y3</accession>